<evidence type="ECO:0000313" key="2">
    <source>
        <dbReference type="EMBL" id="MBF9135084.1"/>
    </source>
</evidence>
<keyword evidence="1" id="KW-0175">Coiled coil</keyword>
<proteinExistence type="predicted"/>
<dbReference type="RefSeq" id="WP_196206546.1">
    <property type="nucleotide sequence ID" value="NZ_JADPUN010000412.1"/>
</dbReference>
<evidence type="ECO:0000256" key="1">
    <source>
        <dbReference type="SAM" id="Coils"/>
    </source>
</evidence>
<evidence type="ECO:0008006" key="4">
    <source>
        <dbReference type="Google" id="ProtNLM"/>
    </source>
</evidence>
<reference evidence="2 3" key="1">
    <citation type="submission" date="2020-11" db="EMBL/GenBank/DDBJ databases">
        <title>A novel isolate from a Black sea contaminated sediment with potential to produce alkanes: Plantactinospora alkalitolerans sp. nov.</title>
        <authorList>
            <person name="Carro L."/>
            <person name="Veyisoglu A."/>
            <person name="Guven K."/>
            <person name="Schumann P."/>
            <person name="Klenk H.-P."/>
            <person name="Sahin N."/>
        </authorList>
    </citation>
    <scope>NUCLEOTIDE SEQUENCE [LARGE SCALE GENOMIC DNA]</scope>
    <source>
        <strain evidence="2 3">S1510</strain>
    </source>
</reference>
<keyword evidence="3" id="KW-1185">Reference proteome</keyword>
<organism evidence="2 3">
    <name type="scientific">Plantactinospora alkalitolerans</name>
    <dbReference type="NCBI Taxonomy" id="2789879"/>
    <lineage>
        <taxon>Bacteria</taxon>
        <taxon>Bacillati</taxon>
        <taxon>Actinomycetota</taxon>
        <taxon>Actinomycetes</taxon>
        <taxon>Micromonosporales</taxon>
        <taxon>Micromonosporaceae</taxon>
        <taxon>Plantactinospora</taxon>
    </lineage>
</organism>
<feature type="coiled-coil region" evidence="1">
    <location>
        <begin position="47"/>
        <end position="74"/>
    </location>
</feature>
<accession>A0ABS0HAA0</accession>
<comment type="caution">
    <text evidence="2">The sequence shown here is derived from an EMBL/GenBank/DDBJ whole genome shotgun (WGS) entry which is preliminary data.</text>
</comment>
<protein>
    <recommendedName>
        <fullName evidence="4">ANTAR domain-containing protein</fullName>
    </recommendedName>
</protein>
<sequence length="86" mass="9284">MSVGDVKTTVRRGTQTISEARRAAEAVGVESTDAISLARHTVHDSRHAEVEKALACLREAAHELELTARRLQVSAEAANEYLMALG</sequence>
<gene>
    <name evidence="2" type="ORF">I0C86_40105</name>
</gene>
<dbReference type="EMBL" id="JADPUN010000412">
    <property type="protein sequence ID" value="MBF9135084.1"/>
    <property type="molecule type" value="Genomic_DNA"/>
</dbReference>
<name>A0ABS0HAA0_9ACTN</name>
<dbReference type="Proteomes" id="UP000638560">
    <property type="component" value="Unassembled WGS sequence"/>
</dbReference>
<evidence type="ECO:0000313" key="3">
    <source>
        <dbReference type="Proteomes" id="UP000638560"/>
    </source>
</evidence>